<dbReference type="AlphaFoldDB" id="A0A6U5HVA9"/>
<dbReference type="EMBL" id="HBFR01024142">
    <property type="protein sequence ID" value="CAD8890112.1"/>
    <property type="molecule type" value="Transcribed_RNA"/>
</dbReference>
<feature type="compositionally biased region" description="Low complexity" evidence="1">
    <location>
        <begin position="24"/>
        <end position="51"/>
    </location>
</feature>
<gene>
    <name evidence="2" type="ORF">CHYS00102_LOCUS17316</name>
    <name evidence="3" type="ORF">CHYS00102_LOCUS17317</name>
</gene>
<sequence>MTGCFGSAGAGPTAAPVAVPPTDAPTDAAPRPMAAPKPTAAPTAAPVRPVPTCKDDKKFKSPPVLVGGNVKRKKCKFFKKLKDDEERNRFCSDYEEIREGCPKTCDACAGRYKNNKKFVHET</sequence>
<evidence type="ECO:0008006" key="4">
    <source>
        <dbReference type="Google" id="ProtNLM"/>
    </source>
</evidence>
<reference evidence="2" key="1">
    <citation type="submission" date="2021-01" db="EMBL/GenBank/DDBJ databases">
        <authorList>
            <person name="Corre E."/>
            <person name="Pelletier E."/>
            <person name="Niang G."/>
            <person name="Scheremetjew M."/>
            <person name="Finn R."/>
            <person name="Kale V."/>
            <person name="Holt S."/>
            <person name="Cochrane G."/>
            <person name="Meng A."/>
            <person name="Brown T."/>
            <person name="Cohen L."/>
        </authorList>
    </citation>
    <scope>NUCLEOTIDE SEQUENCE</scope>
    <source>
        <strain evidence="2">308</strain>
    </source>
</reference>
<dbReference type="EMBL" id="HBFR01024140">
    <property type="protein sequence ID" value="CAD8890111.1"/>
    <property type="molecule type" value="Transcribed_RNA"/>
</dbReference>
<name>A0A6U5HVA9_9STRA</name>
<proteinExistence type="predicted"/>
<accession>A0A6U5HVA9</accession>
<evidence type="ECO:0000256" key="1">
    <source>
        <dbReference type="SAM" id="MobiDB-lite"/>
    </source>
</evidence>
<feature type="region of interest" description="Disordered" evidence="1">
    <location>
        <begin position="1"/>
        <end position="58"/>
    </location>
</feature>
<organism evidence="2">
    <name type="scientific">Corethron hystrix</name>
    <dbReference type="NCBI Taxonomy" id="216773"/>
    <lineage>
        <taxon>Eukaryota</taxon>
        <taxon>Sar</taxon>
        <taxon>Stramenopiles</taxon>
        <taxon>Ochrophyta</taxon>
        <taxon>Bacillariophyta</taxon>
        <taxon>Coscinodiscophyceae</taxon>
        <taxon>Corethrophycidae</taxon>
        <taxon>Corethrales</taxon>
        <taxon>Corethraceae</taxon>
        <taxon>Corethron</taxon>
    </lineage>
</organism>
<evidence type="ECO:0000313" key="3">
    <source>
        <dbReference type="EMBL" id="CAD8890112.1"/>
    </source>
</evidence>
<evidence type="ECO:0000313" key="2">
    <source>
        <dbReference type="EMBL" id="CAD8890111.1"/>
    </source>
</evidence>
<protein>
    <recommendedName>
        <fullName evidence="4">ShKT domain-containing protein</fullName>
    </recommendedName>
</protein>